<accession>A0ABQ0L3Y8</accession>
<sequence>MSETLSAAHHERLRELSRRLDDFDQNGGSEADFDEFLACCSRELSSFGTRGQYAAFGRFSDPALFSLVIVVFGRMQTPRFLSKSGDLRRDYRRLKHFLRRVRLEEQAEATRRHSRILQAAGHRLNVQAAAPAQASTRLPNLLPHEARLRSEIAEVDLEIHQLLLRRERHAGLLQVVRPDLSDRDVRIGSLLEVPV</sequence>
<feature type="non-terminal residue" evidence="1">
    <location>
        <position position="195"/>
    </location>
</feature>
<evidence type="ECO:0000313" key="1">
    <source>
        <dbReference type="EMBL" id="GAT45869.1"/>
    </source>
</evidence>
<organism evidence="1 2">
    <name type="scientific">Mycena chlorophos</name>
    <name type="common">Agaric fungus</name>
    <name type="synonym">Agaricus chlorophos</name>
    <dbReference type="NCBI Taxonomy" id="658473"/>
    <lineage>
        <taxon>Eukaryota</taxon>
        <taxon>Fungi</taxon>
        <taxon>Dikarya</taxon>
        <taxon>Basidiomycota</taxon>
        <taxon>Agaricomycotina</taxon>
        <taxon>Agaricomycetes</taxon>
        <taxon>Agaricomycetidae</taxon>
        <taxon>Agaricales</taxon>
        <taxon>Marasmiineae</taxon>
        <taxon>Mycenaceae</taxon>
        <taxon>Mycena</taxon>
    </lineage>
</organism>
<name>A0ABQ0L3Y8_MYCCL</name>
<dbReference type="Proteomes" id="UP000815677">
    <property type="component" value="Unassembled WGS sequence"/>
</dbReference>
<evidence type="ECO:0000313" key="2">
    <source>
        <dbReference type="Proteomes" id="UP000815677"/>
    </source>
</evidence>
<proteinExistence type="predicted"/>
<protein>
    <submittedName>
        <fullName evidence="1">Uncharacterized protein</fullName>
    </submittedName>
</protein>
<dbReference type="EMBL" id="DF841816">
    <property type="protein sequence ID" value="GAT45869.1"/>
    <property type="molecule type" value="Genomic_DNA"/>
</dbReference>
<gene>
    <name evidence="1" type="ORF">MCHLO_03420</name>
</gene>
<keyword evidence="2" id="KW-1185">Reference proteome</keyword>
<reference evidence="1" key="1">
    <citation type="submission" date="2014-09" db="EMBL/GenBank/DDBJ databases">
        <title>Genome sequence of the luminous mushroom Mycena chlorophos for searching fungal bioluminescence genes.</title>
        <authorList>
            <person name="Tanaka Y."/>
            <person name="Kasuga D."/>
            <person name="Oba Y."/>
            <person name="Hase S."/>
            <person name="Sato K."/>
            <person name="Oba Y."/>
            <person name="Sakakibara Y."/>
        </authorList>
    </citation>
    <scope>NUCLEOTIDE SEQUENCE</scope>
</reference>